<protein>
    <submittedName>
        <fullName evidence="1">Uncharacterized protein</fullName>
    </submittedName>
</protein>
<dbReference type="STRING" id="658187.LDG_5153"/>
<proteinExistence type="predicted"/>
<dbReference type="HOGENOM" id="CLU_3026712_0_0_6"/>
<dbReference type="AlphaFoldDB" id="G9EIZ6"/>
<evidence type="ECO:0000313" key="1">
    <source>
        <dbReference type="EMBL" id="EHL32759.1"/>
    </source>
</evidence>
<sequence length="55" mass="5983">MLLDINRYGLDDTPMVEEDGALDAVENGFKILLDGSVWKGGIVGGIFWPNSKNNS</sequence>
<dbReference type="InParanoid" id="G9EIZ6"/>
<reference evidence="1 2" key="1">
    <citation type="journal article" date="2011" name="BMC Genomics">
        <title>Insight into cross-talk between intra-amoebal pathogens.</title>
        <authorList>
            <person name="Gimenez G."/>
            <person name="Bertelli C."/>
            <person name="Moliner C."/>
            <person name="Robert C."/>
            <person name="Raoult D."/>
            <person name="Fournier P.E."/>
            <person name="Greub G."/>
        </authorList>
    </citation>
    <scope>NUCLEOTIDE SEQUENCE [LARGE SCALE GENOMIC DNA]</scope>
    <source>
        <strain evidence="1 2">LLAP12</strain>
    </source>
</reference>
<name>G9EIZ6_9GAMM</name>
<gene>
    <name evidence="1" type="ORF">LDG_5153</name>
</gene>
<evidence type="ECO:0000313" key="2">
    <source>
        <dbReference type="Proteomes" id="UP000002770"/>
    </source>
</evidence>
<dbReference type="Proteomes" id="UP000002770">
    <property type="component" value="Unassembled WGS sequence"/>
</dbReference>
<keyword evidence="2" id="KW-1185">Reference proteome</keyword>
<accession>G9EIZ6</accession>
<organism evidence="1 2">
    <name type="scientific">Legionella drancourtii LLAP12</name>
    <dbReference type="NCBI Taxonomy" id="658187"/>
    <lineage>
        <taxon>Bacteria</taxon>
        <taxon>Pseudomonadati</taxon>
        <taxon>Pseudomonadota</taxon>
        <taxon>Gammaproteobacteria</taxon>
        <taxon>Legionellales</taxon>
        <taxon>Legionellaceae</taxon>
        <taxon>Legionella</taxon>
    </lineage>
</organism>
<dbReference type="EMBL" id="JH413794">
    <property type="protein sequence ID" value="EHL32759.1"/>
    <property type="molecule type" value="Genomic_DNA"/>
</dbReference>